<dbReference type="InterPro" id="IPR050831">
    <property type="entry name" value="CEA_cell_adhesion"/>
</dbReference>
<evidence type="ECO:0000256" key="1">
    <source>
        <dbReference type="ARBA" id="ARBA00022729"/>
    </source>
</evidence>
<organism evidence="7 8">
    <name type="scientific">Phyllostomus discolor</name>
    <name type="common">pale spear-nosed bat</name>
    <dbReference type="NCBI Taxonomy" id="89673"/>
    <lineage>
        <taxon>Eukaryota</taxon>
        <taxon>Metazoa</taxon>
        <taxon>Chordata</taxon>
        <taxon>Craniata</taxon>
        <taxon>Vertebrata</taxon>
        <taxon>Euteleostomi</taxon>
        <taxon>Mammalia</taxon>
        <taxon>Eutheria</taxon>
        <taxon>Laurasiatheria</taxon>
        <taxon>Chiroptera</taxon>
        <taxon>Yangochiroptera</taxon>
        <taxon>Phyllostomidae</taxon>
        <taxon>Phyllostominae</taxon>
        <taxon>Phyllostomus</taxon>
    </lineage>
</organism>
<dbReference type="Pfam" id="PF00047">
    <property type="entry name" value="ig"/>
    <property type="match status" value="1"/>
</dbReference>
<dbReference type="RefSeq" id="XP_028385897.1">
    <property type="nucleotide sequence ID" value="XM_028530096.2"/>
</dbReference>
<keyword evidence="2" id="KW-0325">Glycoprotein</keyword>
<dbReference type="FunFam" id="2.60.40.10:FF:000244">
    <property type="entry name" value="carcinoembryonic antigen-related cell adhesion molecule 16"/>
    <property type="match status" value="1"/>
</dbReference>
<gene>
    <name evidence="8" type="primary">LOC114511387</name>
</gene>
<dbReference type="GO" id="GO:0007165">
    <property type="term" value="P:signal transduction"/>
    <property type="evidence" value="ECO:0007669"/>
    <property type="project" value="TreeGrafter"/>
</dbReference>
<dbReference type="InterPro" id="IPR013783">
    <property type="entry name" value="Ig-like_fold"/>
</dbReference>
<evidence type="ECO:0000256" key="5">
    <source>
        <dbReference type="SAM" id="SignalP"/>
    </source>
</evidence>
<feature type="domain" description="Ig-like" evidence="6">
    <location>
        <begin position="141"/>
        <end position="228"/>
    </location>
</feature>
<dbReference type="InterPro" id="IPR003599">
    <property type="entry name" value="Ig_sub"/>
</dbReference>
<dbReference type="SUPFAM" id="SSF48726">
    <property type="entry name" value="Immunoglobulin"/>
    <property type="match status" value="2"/>
</dbReference>
<dbReference type="InParanoid" id="A0A6J2N0D4"/>
<name>A0A6J2N0D4_9CHIR</name>
<dbReference type="InterPro" id="IPR013151">
    <property type="entry name" value="Immunoglobulin_dom"/>
</dbReference>
<accession>A0A6J2N0D4</accession>
<dbReference type="InterPro" id="IPR013106">
    <property type="entry name" value="Ig_V-set"/>
</dbReference>
<dbReference type="PROSITE" id="PS50835">
    <property type="entry name" value="IG_LIKE"/>
    <property type="match status" value="1"/>
</dbReference>
<dbReference type="AlphaFoldDB" id="A0A6J2N0D4"/>
<dbReference type="SMART" id="SM00409">
    <property type="entry name" value="IG"/>
    <property type="match status" value="2"/>
</dbReference>
<dbReference type="KEGG" id="pdic:114511387"/>
<proteinExistence type="inferred from homology"/>
<dbReference type="PANTHER" id="PTHR44427">
    <property type="entry name" value="CARCINOEMBRYONIC ANTIGEN-RELATED CELL ADHESION MOLECULE 19"/>
    <property type="match status" value="1"/>
</dbReference>
<dbReference type="PANTHER" id="PTHR44427:SF1">
    <property type="entry name" value="CARCINOEMBRYONIC ANTIGEN-RELATED CELL ADHESION MOLECULE 1"/>
    <property type="match status" value="1"/>
</dbReference>
<feature type="chain" id="PRO_5027002295" evidence="5">
    <location>
        <begin position="35"/>
        <end position="232"/>
    </location>
</feature>
<keyword evidence="1 5" id="KW-0732">Signal</keyword>
<dbReference type="SMART" id="SM00408">
    <property type="entry name" value="IGc2"/>
    <property type="match status" value="1"/>
</dbReference>
<dbReference type="OrthoDB" id="9790426at2759"/>
<dbReference type="Pfam" id="PF07686">
    <property type="entry name" value="V-set"/>
    <property type="match status" value="1"/>
</dbReference>
<evidence type="ECO:0000256" key="3">
    <source>
        <dbReference type="ARBA" id="ARBA00023319"/>
    </source>
</evidence>
<dbReference type="InterPro" id="IPR007110">
    <property type="entry name" value="Ig-like_dom"/>
</dbReference>
<dbReference type="InterPro" id="IPR036179">
    <property type="entry name" value="Ig-like_dom_sf"/>
</dbReference>
<evidence type="ECO:0000256" key="4">
    <source>
        <dbReference type="ARBA" id="ARBA00038222"/>
    </source>
</evidence>
<evidence type="ECO:0000313" key="8">
    <source>
        <dbReference type="RefSeq" id="XP_028385897.1"/>
    </source>
</evidence>
<reference evidence="8" key="1">
    <citation type="submission" date="2025-08" db="UniProtKB">
        <authorList>
            <consortium name="RefSeq"/>
        </authorList>
    </citation>
    <scope>IDENTIFICATION</scope>
    <source>
        <tissue evidence="8">Muscle</tissue>
    </source>
</reference>
<keyword evidence="3" id="KW-0393">Immunoglobulin domain</keyword>
<dbReference type="GO" id="GO:0009986">
    <property type="term" value="C:cell surface"/>
    <property type="evidence" value="ECO:0007669"/>
    <property type="project" value="TreeGrafter"/>
</dbReference>
<protein>
    <submittedName>
        <fullName evidence="8">Carcinoembryonic antigen-related cell adhesion molecule 21-like</fullName>
    </submittedName>
</protein>
<comment type="similarity">
    <text evidence="4">Belongs to the immunoglobulin superfamily. CEA family.</text>
</comment>
<dbReference type="GO" id="GO:0005886">
    <property type="term" value="C:plasma membrane"/>
    <property type="evidence" value="ECO:0007669"/>
    <property type="project" value="TreeGrafter"/>
</dbReference>
<evidence type="ECO:0000259" key="6">
    <source>
        <dbReference type="PROSITE" id="PS50835"/>
    </source>
</evidence>
<keyword evidence="7" id="KW-1185">Reference proteome</keyword>
<dbReference type="Proteomes" id="UP000504628">
    <property type="component" value="Chromosome 12"/>
</dbReference>
<dbReference type="GO" id="GO:0002682">
    <property type="term" value="P:regulation of immune system process"/>
    <property type="evidence" value="ECO:0007669"/>
    <property type="project" value="TreeGrafter"/>
</dbReference>
<dbReference type="Gene3D" id="2.60.40.10">
    <property type="entry name" value="Immunoglobulins"/>
    <property type="match status" value="2"/>
</dbReference>
<feature type="signal peptide" evidence="5">
    <location>
        <begin position="1"/>
        <end position="34"/>
    </location>
</feature>
<dbReference type="GO" id="GO:1990782">
    <property type="term" value="F:protein tyrosine kinase binding"/>
    <property type="evidence" value="ECO:0007669"/>
    <property type="project" value="TreeGrafter"/>
</dbReference>
<evidence type="ECO:0000313" key="7">
    <source>
        <dbReference type="Proteomes" id="UP000504628"/>
    </source>
</evidence>
<evidence type="ECO:0000256" key="2">
    <source>
        <dbReference type="ARBA" id="ARBA00023180"/>
    </source>
</evidence>
<dbReference type="GeneID" id="114511387"/>
<dbReference type="InterPro" id="IPR003598">
    <property type="entry name" value="Ig_sub2"/>
</dbReference>
<sequence>MGFLSVSTHRGLVHWQGLLVAVSLFNFWCQPTTAQLAIVSTSIAEGEAALLPLRNTPPEVLAFVWYKGEWTSKNSIIAFLFTFSTYDIKGVAYSGRERITADGSLLIDNVTMNDAGMYTVVVYITDEIKEIGFGRLNVYEPDLVVSLVASNTTVTENKDTVILTCNTNALYIHWLFYGMKLQLNERMKLSTDHRTLTIDPVKREDAGIYWCDVSNPIKSTTSRTVELHVKFE</sequence>